<gene>
    <name evidence="8" type="ORF">ABOZ73_07790</name>
</gene>
<sequence length="415" mass="44038">MTAAARPVSTWARWEIVALLWFAYFLNQADRQIFGVTLPLIRAEFGLSDQQMGLVATTFTIVFGLLVPFAGLAGDRFNRRSIVVLSLLVFSIGTLLTGFAPGFLFLLLFRGVATGAGEALYAPAANALIADNHDETRSRALSIHQTANYTGVVLGSLFAGWVADHHGWRAAFAVFGAAGIAWALVILWRARSAPPPPRSEIASPARLGESVRYLLSSPSLIGQTLGFSGLVFVLVGYLTWMPTILYERFDMPLAAAGFYAVVFHHVLGYLGLLAAGFATDRMAVGRPRLRALSMALALIACGPFIWLAAQGQTPWLVYLALAGFGLFRGVYDANLYAAIFAEVDNRLRATVTGLIVAVAYVVGATAPLLMGILKASLGPQAGLTLLAAVAAATGVAFFVLASAQGARAQLSASKV</sequence>
<feature type="transmembrane region" description="Helical" evidence="6">
    <location>
        <begin position="85"/>
        <end position="109"/>
    </location>
</feature>
<feature type="transmembrane region" description="Helical" evidence="6">
    <location>
        <begin position="55"/>
        <end position="73"/>
    </location>
</feature>
<evidence type="ECO:0000256" key="4">
    <source>
        <dbReference type="ARBA" id="ARBA00022989"/>
    </source>
</evidence>
<dbReference type="InterPro" id="IPR020846">
    <property type="entry name" value="MFS_dom"/>
</dbReference>
<dbReference type="RefSeq" id="WP_369062099.1">
    <property type="nucleotide sequence ID" value="NZ_CP158375.1"/>
</dbReference>
<feature type="transmembrane region" description="Helical" evidence="6">
    <location>
        <begin position="291"/>
        <end position="309"/>
    </location>
</feature>
<feature type="transmembrane region" description="Helical" evidence="6">
    <location>
        <begin position="211"/>
        <end position="238"/>
    </location>
</feature>
<feature type="transmembrane region" description="Helical" evidence="6">
    <location>
        <begin position="170"/>
        <end position="190"/>
    </location>
</feature>
<evidence type="ECO:0000256" key="5">
    <source>
        <dbReference type="ARBA" id="ARBA00023136"/>
    </source>
</evidence>
<evidence type="ECO:0000259" key="7">
    <source>
        <dbReference type="PROSITE" id="PS50850"/>
    </source>
</evidence>
<feature type="transmembrane region" description="Helical" evidence="6">
    <location>
        <begin position="258"/>
        <end position="279"/>
    </location>
</feature>
<keyword evidence="2" id="KW-0813">Transport</keyword>
<evidence type="ECO:0000313" key="8">
    <source>
        <dbReference type="EMBL" id="XDO98305.1"/>
    </source>
</evidence>
<dbReference type="InterPro" id="IPR036259">
    <property type="entry name" value="MFS_trans_sf"/>
</dbReference>
<evidence type="ECO:0000256" key="1">
    <source>
        <dbReference type="ARBA" id="ARBA00004141"/>
    </source>
</evidence>
<proteinExistence type="predicted"/>
<evidence type="ECO:0000256" key="6">
    <source>
        <dbReference type="SAM" id="Phobius"/>
    </source>
</evidence>
<name>A0AB39KWH1_9CAUL</name>
<dbReference type="GO" id="GO:0016020">
    <property type="term" value="C:membrane"/>
    <property type="evidence" value="ECO:0007669"/>
    <property type="project" value="UniProtKB-SubCell"/>
</dbReference>
<organism evidence="8">
    <name type="scientific">Caulobacter sp. 73W</name>
    <dbReference type="NCBI Taxonomy" id="3161137"/>
    <lineage>
        <taxon>Bacteria</taxon>
        <taxon>Pseudomonadati</taxon>
        <taxon>Pseudomonadota</taxon>
        <taxon>Alphaproteobacteria</taxon>
        <taxon>Caulobacterales</taxon>
        <taxon>Caulobacteraceae</taxon>
        <taxon>Caulobacter</taxon>
    </lineage>
</organism>
<dbReference type="GO" id="GO:0022857">
    <property type="term" value="F:transmembrane transporter activity"/>
    <property type="evidence" value="ECO:0007669"/>
    <property type="project" value="InterPro"/>
</dbReference>
<keyword evidence="4 6" id="KW-1133">Transmembrane helix</keyword>
<evidence type="ECO:0000256" key="3">
    <source>
        <dbReference type="ARBA" id="ARBA00022692"/>
    </source>
</evidence>
<evidence type="ECO:0000256" key="2">
    <source>
        <dbReference type="ARBA" id="ARBA00022448"/>
    </source>
</evidence>
<feature type="transmembrane region" description="Helical" evidence="6">
    <location>
        <begin position="351"/>
        <end position="373"/>
    </location>
</feature>
<feature type="domain" description="Major facilitator superfamily (MFS) profile" evidence="7">
    <location>
        <begin position="16"/>
        <end position="405"/>
    </location>
</feature>
<accession>A0AB39KWH1</accession>
<dbReference type="Pfam" id="PF07690">
    <property type="entry name" value="MFS_1"/>
    <property type="match status" value="1"/>
</dbReference>
<feature type="transmembrane region" description="Helical" evidence="6">
    <location>
        <begin position="315"/>
        <end position="339"/>
    </location>
</feature>
<dbReference type="AlphaFoldDB" id="A0AB39KWH1"/>
<dbReference type="SUPFAM" id="SSF103473">
    <property type="entry name" value="MFS general substrate transporter"/>
    <property type="match status" value="1"/>
</dbReference>
<comment type="subcellular location">
    <subcellularLocation>
        <location evidence="1">Membrane</location>
        <topology evidence="1">Multi-pass membrane protein</topology>
    </subcellularLocation>
</comment>
<dbReference type="InterPro" id="IPR011701">
    <property type="entry name" value="MFS"/>
</dbReference>
<reference evidence="8" key="1">
    <citation type="submission" date="2024-06" db="EMBL/GenBank/DDBJ databases">
        <title>Caulobacter inopinatus, sp. nov.</title>
        <authorList>
            <person name="Donachie S.P."/>
        </authorList>
    </citation>
    <scope>NUCLEOTIDE SEQUENCE</scope>
    <source>
        <strain evidence="8">73W</strain>
    </source>
</reference>
<keyword evidence="3 6" id="KW-0812">Transmembrane</keyword>
<dbReference type="PROSITE" id="PS50850">
    <property type="entry name" value="MFS"/>
    <property type="match status" value="1"/>
</dbReference>
<dbReference type="InterPro" id="IPR044770">
    <property type="entry name" value="MFS_spinster-like"/>
</dbReference>
<dbReference type="EMBL" id="CP158375">
    <property type="protein sequence ID" value="XDO98305.1"/>
    <property type="molecule type" value="Genomic_DNA"/>
</dbReference>
<keyword evidence="5 6" id="KW-0472">Membrane</keyword>
<dbReference type="Gene3D" id="1.20.1250.20">
    <property type="entry name" value="MFS general substrate transporter like domains"/>
    <property type="match status" value="1"/>
</dbReference>
<dbReference type="PANTHER" id="PTHR23505:SF79">
    <property type="entry name" value="PROTEIN SPINSTER"/>
    <property type="match status" value="1"/>
</dbReference>
<feature type="transmembrane region" description="Helical" evidence="6">
    <location>
        <begin position="385"/>
        <end position="403"/>
    </location>
</feature>
<dbReference type="PANTHER" id="PTHR23505">
    <property type="entry name" value="SPINSTER"/>
    <property type="match status" value="1"/>
</dbReference>
<protein>
    <submittedName>
        <fullName evidence="8">MFS transporter</fullName>
    </submittedName>
</protein>